<name>A0A919AZX7_9ACTN</name>
<protein>
    <submittedName>
        <fullName evidence="1">Uncharacterized protein</fullName>
    </submittedName>
</protein>
<organism evidence="1 2">
    <name type="scientific">Streptomyces mashuensis</name>
    <dbReference type="NCBI Taxonomy" id="33904"/>
    <lineage>
        <taxon>Bacteria</taxon>
        <taxon>Bacillati</taxon>
        <taxon>Actinomycetota</taxon>
        <taxon>Actinomycetes</taxon>
        <taxon>Kitasatosporales</taxon>
        <taxon>Streptomycetaceae</taxon>
        <taxon>Streptomyces</taxon>
    </lineage>
</organism>
<keyword evidence="2" id="KW-1185">Reference proteome</keyword>
<comment type="caution">
    <text evidence="1">The sequence shown here is derived from an EMBL/GenBank/DDBJ whole genome shotgun (WGS) entry which is preliminary data.</text>
</comment>
<dbReference type="EMBL" id="BNBD01000002">
    <property type="protein sequence ID" value="GHF35311.1"/>
    <property type="molecule type" value="Genomic_DNA"/>
</dbReference>
<dbReference type="RefSeq" id="WP_190128685.1">
    <property type="nucleotide sequence ID" value="NZ_BNBD01000002.1"/>
</dbReference>
<accession>A0A919AZX7</accession>
<reference evidence="1" key="1">
    <citation type="journal article" date="2014" name="Int. J. Syst. Evol. Microbiol.">
        <title>Complete genome sequence of Corynebacterium casei LMG S-19264T (=DSM 44701T), isolated from a smear-ripened cheese.</title>
        <authorList>
            <consortium name="US DOE Joint Genome Institute (JGI-PGF)"/>
            <person name="Walter F."/>
            <person name="Albersmeier A."/>
            <person name="Kalinowski J."/>
            <person name="Ruckert C."/>
        </authorList>
    </citation>
    <scope>NUCLEOTIDE SEQUENCE</scope>
    <source>
        <strain evidence="1">JCM 4059</strain>
    </source>
</reference>
<sequence length="94" mass="10512">MSEFLMVAVPGVLAYLREVVDEMVRLFGISRAEAVARVNDVWGHLSFTESPDLIEHEMPEYWAERIYYADYPPTTVQPAPSLDSGCWTVGGTSS</sequence>
<evidence type="ECO:0000313" key="1">
    <source>
        <dbReference type="EMBL" id="GHF35311.1"/>
    </source>
</evidence>
<dbReference type="AlphaFoldDB" id="A0A919AZX7"/>
<reference evidence="1" key="2">
    <citation type="submission" date="2020-09" db="EMBL/GenBank/DDBJ databases">
        <authorList>
            <person name="Sun Q."/>
            <person name="Ohkuma M."/>
        </authorList>
    </citation>
    <scope>NUCLEOTIDE SEQUENCE</scope>
    <source>
        <strain evidence="1">JCM 4059</strain>
    </source>
</reference>
<evidence type="ECO:0000313" key="2">
    <source>
        <dbReference type="Proteomes" id="UP000638313"/>
    </source>
</evidence>
<gene>
    <name evidence="1" type="ORF">GCM10010218_15670</name>
</gene>
<dbReference type="Proteomes" id="UP000638313">
    <property type="component" value="Unassembled WGS sequence"/>
</dbReference>
<proteinExistence type="predicted"/>